<dbReference type="KEGG" id="btab:109037750"/>
<feature type="signal peptide" evidence="1">
    <location>
        <begin position="1"/>
        <end position="24"/>
    </location>
</feature>
<gene>
    <name evidence="2" type="ORF">BEMITA_LOCUS6032</name>
</gene>
<evidence type="ECO:0000313" key="2">
    <source>
        <dbReference type="EMBL" id="CAH0386970.1"/>
    </source>
</evidence>
<evidence type="ECO:0000256" key="1">
    <source>
        <dbReference type="SAM" id="SignalP"/>
    </source>
</evidence>
<name>A0A9P0F0P9_BEMTA</name>
<dbReference type="InterPro" id="IPR031734">
    <property type="entry name" value="MBF2"/>
</dbReference>
<sequence length="140" mass="15624">MMLSSAVVSAALLFALGAIEETYGLHIPKLNLAHMNKLHQPIWNHSLHYGEHKPNEYVLYKTVISSDDGDYKEFPEEGKTNDKTITAIEIIDKLANGKSGFVYHYDGVGSKKATFAYVNNNDSPYKFVITVLAQPEESDC</sequence>
<evidence type="ECO:0000313" key="3">
    <source>
        <dbReference type="Proteomes" id="UP001152759"/>
    </source>
</evidence>
<keyword evidence="1" id="KW-0732">Signal</keyword>
<dbReference type="EMBL" id="OU963864">
    <property type="protein sequence ID" value="CAH0386970.1"/>
    <property type="molecule type" value="Genomic_DNA"/>
</dbReference>
<protein>
    <submittedName>
        <fullName evidence="2">Uncharacterized protein</fullName>
    </submittedName>
</protein>
<organism evidence="2 3">
    <name type="scientific">Bemisia tabaci</name>
    <name type="common">Sweetpotato whitefly</name>
    <name type="synonym">Aleurodes tabaci</name>
    <dbReference type="NCBI Taxonomy" id="7038"/>
    <lineage>
        <taxon>Eukaryota</taxon>
        <taxon>Metazoa</taxon>
        <taxon>Ecdysozoa</taxon>
        <taxon>Arthropoda</taxon>
        <taxon>Hexapoda</taxon>
        <taxon>Insecta</taxon>
        <taxon>Pterygota</taxon>
        <taxon>Neoptera</taxon>
        <taxon>Paraneoptera</taxon>
        <taxon>Hemiptera</taxon>
        <taxon>Sternorrhyncha</taxon>
        <taxon>Aleyrodoidea</taxon>
        <taxon>Aleyrodidae</taxon>
        <taxon>Aleyrodinae</taxon>
        <taxon>Bemisia</taxon>
    </lineage>
</organism>
<dbReference type="Pfam" id="PF15868">
    <property type="entry name" value="MBF2"/>
    <property type="match status" value="1"/>
</dbReference>
<keyword evidence="3" id="KW-1185">Reference proteome</keyword>
<dbReference type="AlphaFoldDB" id="A0A9P0F0P9"/>
<dbReference type="Proteomes" id="UP001152759">
    <property type="component" value="Chromosome 3"/>
</dbReference>
<reference evidence="2" key="1">
    <citation type="submission" date="2021-12" db="EMBL/GenBank/DDBJ databases">
        <authorList>
            <person name="King R."/>
        </authorList>
    </citation>
    <scope>NUCLEOTIDE SEQUENCE</scope>
</reference>
<proteinExistence type="predicted"/>
<feature type="chain" id="PRO_5040437164" evidence="1">
    <location>
        <begin position="25"/>
        <end position="140"/>
    </location>
</feature>
<accession>A0A9P0F0P9</accession>